<name>A0A828SLG6_ACIBA</name>
<feature type="transmembrane region" description="Helical" evidence="7">
    <location>
        <begin position="53"/>
        <end position="71"/>
    </location>
</feature>
<accession>A0A828SLG6</accession>
<dbReference type="InterPro" id="IPR020846">
    <property type="entry name" value="MFS_dom"/>
</dbReference>
<feature type="transmembrane region" description="Helical" evidence="7">
    <location>
        <begin position="335"/>
        <end position="355"/>
    </location>
</feature>
<sequence length="502" mass="54000">MSKFWISKSVMQKKWLILTIIVLIYLPVTIDATVMHVATPSLSAALNLTANQLLWIIDIYSLIMAGLILPMGALGDRIGFKKLLFIGTAVFGVGSLAAAFSPTAYALIASRAVLGLGAAMLIPATLSGIRNAFTEEKQRNFALGLWSTVGGGGAAFGPLVGGFVLEHFHWGAVFLINIPIILVVLVMIVMIIPKQQEKTDQPINLGQALVLVVAILSLIYSIKSAMYNFSVLTVVMFVVGISTLIHFIRSQKRATTPMIDLELFKHPVISTSIVMAVVSMIALVGFELLLSQELQFVHGFSPLQAAMFIIPFMIAISLGGPLAGICLNKWGLRRVSSLGILVSALSLWGLAQLNFSTDHFLAWTCMVFLGFSIEIALLASTAAIMSSVPPQKASAAGAIEGMAYELGAGLGVAIFGLMLSWFYSRSIILPAELPSNLIEKASISIGETMQLASNLENPLGGQLVVVAQQAFSYAHSWVLTISAICFFLLTVFVWFSFPKKVN</sequence>
<keyword evidence="2" id="KW-0813">Transport</keyword>
<keyword evidence="6 7" id="KW-0472">Membrane</keyword>
<feature type="transmembrane region" description="Helical" evidence="7">
    <location>
        <begin position="361"/>
        <end position="385"/>
    </location>
</feature>
<dbReference type="PANTHER" id="PTHR42718">
    <property type="entry name" value="MAJOR FACILITATOR SUPERFAMILY MULTIDRUG TRANSPORTER MFSC"/>
    <property type="match status" value="1"/>
</dbReference>
<feature type="transmembrane region" description="Helical" evidence="7">
    <location>
        <begin position="108"/>
        <end position="129"/>
    </location>
</feature>
<dbReference type="Gene3D" id="1.20.1250.20">
    <property type="entry name" value="MFS general substrate transporter like domains"/>
    <property type="match status" value="1"/>
</dbReference>
<dbReference type="InterPro" id="IPR036259">
    <property type="entry name" value="MFS_trans_sf"/>
</dbReference>
<keyword evidence="3" id="KW-1003">Cell membrane</keyword>
<organism evidence="9 10">
    <name type="scientific">Acinetobacter baumannii 6014059</name>
    <dbReference type="NCBI Taxonomy" id="525242"/>
    <lineage>
        <taxon>Bacteria</taxon>
        <taxon>Pseudomonadati</taxon>
        <taxon>Pseudomonadota</taxon>
        <taxon>Gammaproteobacteria</taxon>
        <taxon>Moraxellales</taxon>
        <taxon>Moraxellaceae</taxon>
        <taxon>Acinetobacter</taxon>
        <taxon>Acinetobacter calcoaceticus/baumannii complex</taxon>
    </lineage>
</organism>
<feature type="transmembrane region" description="Helical" evidence="7">
    <location>
        <begin position="141"/>
        <end position="164"/>
    </location>
</feature>
<feature type="transmembrane region" description="Helical" evidence="7">
    <location>
        <begin position="204"/>
        <end position="222"/>
    </location>
</feature>
<feature type="domain" description="Major facilitator superfamily (MFS) profile" evidence="8">
    <location>
        <begin position="17"/>
        <end position="501"/>
    </location>
</feature>
<evidence type="ECO:0000259" key="8">
    <source>
        <dbReference type="PROSITE" id="PS50850"/>
    </source>
</evidence>
<evidence type="ECO:0000313" key="9">
    <source>
        <dbReference type="EMBL" id="EGJ67441.1"/>
    </source>
</evidence>
<evidence type="ECO:0000256" key="2">
    <source>
        <dbReference type="ARBA" id="ARBA00022448"/>
    </source>
</evidence>
<proteinExistence type="predicted"/>
<feature type="transmembrane region" description="Helical" evidence="7">
    <location>
        <begin position="477"/>
        <end position="497"/>
    </location>
</feature>
<protein>
    <submittedName>
        <fullName evidence="9">Transporter, major facilitator family protein</fullName>
    </submittedName>
</protein>
<reference evidence="9 10" key="1">
    <citation type="submission" date="2011-04" db="EMBL/GenBank/DDBJ databases">
        <authorList>
            <person name="Weinstock G."/>
            <person name="Sodergren E."/>
            <person name="Clifton S."/>
            <person name="Fulton L."/>
            <person name="Fulton B."/>
            <person name="Courtney L."/>
            <person name="Fronick C."/>
            <person name="Harrison M."/>
            <person name="Strong C."/>
            <person name="Farmer C."/>
            <person name="Delahaunty K."/>
            <person name="Markovic C."/>
            <person name="Hall O."/>
            <person name="Minx P."/>
            <person name="Tomlinson C."/>
            <person name="Mitreva M."/>
            <person name="Hou S."/>
            <person name="Chen J."/>
            <person name="Wollam A."/>
            <person name="Pepin K.H."/>
            <person name="Johnson M."/>
            <person name="Bhonagiri V."/>
            <person name="Zhang X."/>
            <person name="Suruliraj S."/>
            <person name="Warren W."/>
            <person name="Chinwalla A."/>
            <person name="Mardis E.R."/>
            <person name="Wilson R.K."/>
        </authorList>
    </citation>
    <scope>NUCLEOTIDE SEQUENCE [LARGE SCALE GENOMIC DNA]</scope>
    <source>
        <strain evidence="9 10">6014059</strain>
    </source>
</reference>
<feature type="transmembrane region" description="Helical" evidence="7">
    <location>
        <begin position="406"/>
        <end position="424"/>
    </location>
</feature>
<dbReference type="SUPFAM" id="SSF103473">
    <property type="entry name" value="MFS general substrate transporter"/>
    <property type="match status" value="1"/>
</dbReference>
<comment type="subcellular location">
    <subcellularLocation>
        <location evidence="1">Cell membrane</location>
        <topology evidence="1">Multi-pass membrane protein</topology>
    </subcellularLocation>
</comment>
<comment type="caution">
    <text evidence="9">The sequence shown here is derived from an EMBL/GenBank/DDBJ whole genome shotgun (WGS) entry which is preliminary data.</text>
</comment>
<dbReference type="Gene3D" id="1.20.1720.10">
    <property type="entry name" value="Multidrug resistance protein D"/>
    <property type="match status" value="1"/>
</dbReference>
<dbReference type="InterPro" id="IPR011701">
    <property type="entry name" value="MFS"/>
</dbReference>
<feature type="transmembrane region" description="Helical" evidence="7">
    <location>
        <begin position="302"/>
        <end position="323"/>
    </location>
</feature>
<evidence type="ECO:0000256" key="6">
    <source>
        <dbReference type="ARBA" id="ARBA00023136"/>
    </source>
</evidence>
<dbReference type="Proteomes" id="UP000003204">
    <property type="component" value="Unassembled WGS sequence"/>
</dbReference>
<dbReference type="PANTHER" id="PTHR42718:SF47">
    <property type="entry name" value="METHYL VIOLOGEN RESISTANCE PROTEIN SMVA"/>
    <property type="match status" value="1"/>
</dbReference>
<evidence type="ECO:0000256" key="3">
    <source>
        <dbReference type="ARBA" id="ARBA00022475"/>
    </source>
</evidence>
<feature type="transmembrane region" description="Helical" evidence="7">
    <location>
        <begin position="228"/>
        <end position="248"/>
    </location>
</feature>
<keyword evidence="5 7" id="KW-1133">Transmembrane helix</keyword>
<feature type="transmembrane region" description="Helical" evidence="7">
    <location>
        <begin position="268"/>
        <end position="290"/>
    </location>
</feature>
<dbReference type="CDD" id="cd17321">
    <property type="entry name" value="MFS_MMR_MDR_like"/>
    <property type="match status" value="1"/>
</dbReference>
<evidence type="ECO:0000313" key="10">
    <source>
        <dbReference type="Proteomes" id="UP000003204"/>
    </source>
</evidence>
<dbReference type="NCBIfam" id="NF011571">
    <property type="entry name" value="PRK14995.1"/>
    <property type="match status" value="1"/>
</dbReference>
<keyword evidence="4 7" id="KW-0812">Transmembrane</keyword>
<dbReference type="Pfam" id="PF07690">
    <property type="entry name" value="MFS_1"/>
    <property type="match status" value="1"/>
</dbReference>
<evidence type="ECO:0000256" key="7">
    <source>
        <dbReference type="SAM" id="Phobius"/>
    </source>
</evidence>
<dbReference type="PROSITE" id="PS50850">
    <property type="entry name" value="MFS"/>
    <property type="match status" value="1"/>
</dbReference>
<dbReference type="AlphaFoldDB" id="A0A828SLG6"/>
<evidence type="ECO:0000256" key="4">
    <source>
        <dbReference type="ARBA" id="ARBA00022692"/>
    </source>
</evidence>
<dbReference type="GO" id="GO:0022857">
    <property type="term" value="F:transmembrane transporter activity"/>
    <property type="evidence" value="ECO:0007669"/>
    <property type="project" value="InterPro"/>
</dbReference>
<dbReference type="EMBL" id="ACYS02000145">
    <property type="protein sequence ID" value="EGJ67441.1"/>
    <property type="molecule type" value="Genomic_DNA"/>
</dbReference>
<dbReference type="GO" id="GO:0005886">
    <property type="term" value="C:plasma membrane"/>
    <property type="evidence" value="ECO:0007669"/>
    <property type="project" value="UniProtKB-SubCell"/>
</dbReference>
<feature type="transmembrane region" description="Helical" evidence="7">
    <location>
        <begin position="170"/>
        <end position="192"/>
    </location>
</feature>
<gene>
    <name evidence="9" type="ORF">HMPREF0022_02803</name>
</gene>
<feature type="transmembrane region" description="Helical" evidence="7">
    <location>
        <begin position="83"/>
        <end position="102"/>
    </location>
</feature>
<evidence type="ECO:0000256" key="1">
    <source>
        <dbReference type="ARBA" id="ARBA00004651"/>
    </source>
</evidence>
<evidence type="ECO:0000256" key="5">
    <source>
        <dbReference type="ARBA" id="ARBA00022989"/>
    </source>
</evidence>
<dbReference type="PRINTS" id="PR01036">
    <property type="entry name" value="TCRTETB"/>
</dbReference>